<keyword evidence="8" id="KW-0739">Sodium transport</keyword>
<keyword evidence="15" id="KW-1185">Reference proteome</keyword>
<evidence type="ECO:0000256" key="5">
    <source>
        <dbReference type="ARBA" id="ARBA00023053"/>
    </source>
</evidence>
<evidence type="ECO:0000256" key="6">
    <source>
        <dbReference type="ARBA" id="ARBA00023065"/>
    </source>
</evidence>
<evidence type="ECO:0000313" key="14">
    <source>
        <dbReference type="EMBL" id="GAQ91037.1"/>
    </source>
</evidence>
<evidence type="ECO:0000256" key="9">
    <source>
        <dbReference type="ARBA" id="ARBA00047524"/>
    </source>
</evidence>
<feature type="transmembrane region" description="Helical" evidence="12">
    <location>
        <begin position="201"/>
        <end position="219"/>
    </location>
</feature>
<reference evidence="14 15" key="1">
    <citation type="journal article" date="2014" name="Nat. Commun.">
        <title>Klebsormidium flaccidum genome reveals primary factors for plant terrestrial adaptation.</title>
        <authorList>
            <person name="Hori K."/>
            <person name="Maruyama F."/>
            <person name="Fujisawa T."/>
            <person name="Togashi T."/>
            <person name="Yamamoto N."/>
            <person name="Seo M."/>
            <person name="Sato S."/>
            <person name="Yamada T."/>
            <person name="Mori H."/>
            <person name="Tajima N."/>
            <person name="Moriyama T."/>
            <person name="Ikeuchi M."/>
            <person name="Watanabe M."/>
            <person name="Wada H."/>
            <person name="Kobayashi K."/>
            <person name="Saito M."/>
            <person name="Masuda T."/>
            <person name="Sasaki-Sekimoto Y."/>
            <person name="Mashiguchi K."/>
            <person name="Awai K."/>
            <person name="Shimojima M."/>
            <person name="Masuda S."/>
            <person name="Iwai M."/>
            <person name="Nobusawa T."/>
            <person name="Narise T."/>
            <person name="Kondo S."/>
            <person name="Saito H."/>
            <person name="Sato R."/>
            <person name="Murakawa M."/>
            <person name="Ihara Y."/>
            <person name="Oshima-Yamada Y."/>
            <person name="Ohtaka K."/>
            <person name="Satoh M."/>
            <person name="Sonobe K."/>
            <person name="Ishii M."/>
            <person name="Ohtani R."/>
            <person name="Kanamori-Sato M."/>
            <person name="Honoki R."/>
            <person name="Miyazaki D."/>
            <person name="Mochizuki H."/>
            <person name="Umetsu J."/>
            <person name="Higashi K."/>
            <person name="Shibata D."/>
            <person name="Kamiya Y."/>
            <person name="Sato N."/>
            <person name="Nakamura Y."/>
            <person name="Tabata S."/>
            <person name="Ida S."/>
            <person name="Kurokawa K."/>
            <person name="Ohta H."/>
        </authorList>
    </citation>
    <scope>NUCLEOTIDE SEQUENCE [LARGE SCALE GENOMIC DNA]</scope>
    <source>
        <strain evidence="14 15">NIES-2285</strain>
    </source>
</reference>
<dbReference type="EMBL" id="DF237666">
    <property type="protein sequence ID" value="GAQ91037.1"/>
    <property type="molecule type" value="Genomic_DNA"/>
</dbReference>
<evidence type="ECO:0000259" key="13">
    <source>
        <dbReference type="Pfam" id="PF00999"/>
    </source>
</evidence>
<comment type="catalytic activity">
    <reaction evidence="9">
        <text>Na(+)(in) + H(+)(out) = Na(+)(out) + H(+)(in)</text>
        <dbReference type="Rhea" id="RHEA:29419"/>
        <dbReference type="ChEBI" id="CHEBI:15378"/>
        <dbReference type="ChEBI" id="CHEBI:29101"/>
    </reaction>
</comment>
<evidence type="ECO:0000256" key="4">
    <source>
        <dbReference type="ARBA" id="ARBA00022989"/>
    </source>
</evidence>
<evidence type="ECO:0000256" key="1">
    <source>
        <dbReference type="ARBA" id="ARBA00004141"/>
    </source>
</evidence>
<sequence length="545" mass="59911">MDNLNDTDINVGGVTGNTAIPIPSAGEGYDQETIASLGLMVQFVLLGVVFCLGHVLRRNKIIIVHEAGAALLLGVVVGLFVKMVGQASGFSQWINFNNNFFFYFLLPPIIFESGWSLQTELGADGNLYSLVFGESVLNDAVAIVMYKTVLAFVYTPINERGVFLAIWFFIVIFVGSTLIGGLVGMLSALVFRFGGFSEKGLHVIECCLACLFPYIAYMLANACQLSGIVAILFCGIAMRHYTHDNLSEEAQKLLSGFFSMLAKLSETFVFIYQGVALFLNPQAWDKSLNFTVISIFAILLARLLNVYPCAWVINMFRPADSKIPSKHQHALWYGGLRGAMAFALSLQSVTDLPDGHGKIFLTTTLFTVLFTVLTIGGSTGSMLKLLKIETEEEIQTRERERQAQQKGIKAPEDIEDQDEDVEPRKGLVSPARIQAKMKKKFRKLKKTANFEHIDRKFLKPIFTGTSDSEASASETEGSPAGHGEAAKMIELTTARSLTRLANSSILMQPTLEASEDNEVDDRDSVRLIVPTSDSRGAAKRRSTGY</sequence>
<feature type="transmembrane region" description="Helical" evidence="12">
    <location>
        <begin position="163"/>
        <end position="189"/>
    </location>
</feature>
<evidence type="ECO:0000256" key="2">
    <source>
        <dbReference type="ARBA" id="ARBA00022448"/>
    </source>
</evidence>
<keyword evidence="2" id="KW-0813">Transport</keyword>
<evidence type="ECO:0000256" key="10">
    <source>
        <dbReference type="ARBA" id="ARBA00047912"/>
    </source>
</evidence>
<dbReference type="Pfam" id="PF00999">
    <property type="entry name" value="Na_H_Exchanger"/>
    <property type="match status" value="1"/>
</dbReference>
<dbReference type="PANTHER" id="PTHR10110:SF187">
    <property type="entry name" value="SODIUM_HYDROGEN EXCHANGER"/>
    <property type="match status" value="1"/>
</dbReference>
<feature type="transmembrane region" description="Helical" evidence="12">
    <location>
        <begin position="68"/>
        <end position="88"/>
    </location>
</feature>
<dbReference type="GO" id="GO:0098719">
    <property type="term" value="P:sodium ion import across plasma membrane"/>
    <property type="evidence" value="ECO:0000318"/>
    <property type="project" value="GO_Central"/>
</dbReference>
<comment type="subcellular location">
    <subcellularLocation>
        <location evidence="1">Membrane</location>
        <topology evidence="1">Multi-pass membrane protein</topology>
    </subcellularLocation>
</comment>
<feature type="transmembrane region" description="Helical" evidence="12">
    <location>
        <begin position="225"/>
        <end position="241"/>
    </location>
</feature>
<dbReference type="GO" id="GO:0015386">
    <property type="term" value="F:potassium:proton antiporter activity"/>
    <property type="evidence" value="ECO:0000318"/>
    <property type="project" value="GO_Central"/>
</dbReference>
<evidence type="ECO:0000313" key="15">
    <source>
        <dbReference type="Proteomes" id="UP000054558"/>
    </source>
</evidence>
<comment type="catalytic activity">
    <reaction evidence="10">
        <text>K(+)(in) + H(+)(out) = K(+)(out) + H(+)(in)</text>
        <dbReference type="Rhea" id="RHEA:29467"/>
        <dbReference type="ChEBI" id="CHEBI:15378"/>
        <dbReference type="ChEBI" id="CHEBI:29103"/>
    </reaction>
</comment>
<feature type="transmembrane region" description="Helical" evidence="12">
    <location>
        <begin position="253"/>
        <end position="275"/>
    </location>
</feature>
<dbReference type="GO" id="GO:0005886">
    <property type="term" value="C:plasma membrane"/>
    <property type="evidence" value="ECO:0000318"/>
    <property type="project" value="GO_Central"/>
</dbReference>
<keyword evidence="6" id="KW-0406">Ion transport</keyword>
<evidence type="ECO:0000256" key="12">
    <source>
        <dbReference type="SAM" id="Phobius"/>
    </source>
</evidence>
<dbReference type="GO" id="GO:0005768">
    <property type="term" value="C:endosome"/>
    <property type="evidence" value="ECO:0000318"/>
    <property type="project" value="GO_Central"/>
</dbReference>
<keyword evidence="5" id="KW-0915">Sodium</keyword>
<dbReference type="Gene3D" id="6.10.140.1330">
    <property type="match status" value="1"/>
</dbReference>
<feature type="region of interest" description="Disordered" evidence="11">
    <location>
        <begin position="396"/>
        <end position="423"/>
    </location>
</feature>
<feature type="domain" description="Cation/H+ exchanger transmembrane" evidence="13">
    <location>
        <begin position="120"/>
        <end position="384"/>
    </location>
</feature>
<dbReference type="InterPro" id="IPR006153">
    <property type="entry name" value="Cation/H_exchanger_TM"/>
</dbReference>
<feature type="transmembrane region" description="Helical" evidence="12">
    <location>
        <begin position="330"/>
        <end position="347"/>
    </location>
</feature>
<feature type="region of interest" description="Disordered" evidence="11">
    <location>
        <begin position="509"/>
        <end position="545"/>
    </location>
</feature>
<evidence type="ECO:0000256" key="8">
    <source>
        <dbReference type="ARBA" id="ARBA00023201"/>
    </source>
</evidence>
<feature type="transmembrane region" description="Helical" evidence="12">
    <location>
        <begin position="287"/>
        <end position="310"/>
    </location>
</feature>
<organism evidence="14 15">
    <name type="scientific">Klebsormidium nitens</name>
    <name type="common">Green alga</name>
    <name type="synonym">Ulothrix nitens</name>
    <dbReference type="NCBI Taxonomy" id="105231"/>
    <lineage>
        <taxon>Eukaryota</taxon>
        <taxon>Viridiplantae</taxon>
        <taxon>Streptophyta</taxon>
        <taxon>Klebsormidiophyceae</taxon>
        <taxon>Klebsormidiales</taxon>
        <taxon>Klebsormidiaceae</taxon>
        <taxon>Klebsormidium</taxon>
    </lineage>
</organism>
<dbReference type="OMA" id="TENKHIR"/>
<evidence type="ECO:0000256" key="7">
    <source>
        <dbReference type="ARBA" id="ARBA00023136"/>
    </source>
</evidence>
<keyword evidence="4 12" id="KW-1133">Transmembrane helix</keyword>
<dbReference type="OrthoDB" id="196264at2759"/>
<gene>
    <name evidence="14" type="ORF">KFL_007170040</name>
</gene>
<dbReference type="GO" id="GO:0071805">
    <property type="term" value="P:potassium ion transmembrane transport"/>
    <property type="evidence" value="ECO:0000318"/>
    <property type="project" value="GO_Central"/>
</dbReference>
<dbReference type="GO" id="GO:0051453">
    <property type="term" value="P:regulation of intracellular pH"/>
    <property type="evidence" value="ECO:0000318"/>
    <property type="project" value="GO_Central"/>
</dbReference>
<dbReference type="GO" id="GO:0015385">
    <property type="term" value="F:sodium:proton antiporter activity"/>
    <property type="evidence" value="ECO:0000318"/>
    <property type="project" value="GO_Central"/>
</dbReference>
<name>A0A1Y1IQX8_KLENI</name>
<proteinExistence type="predicted"/>
<feature type="transmembrane region" description="Helical" evidence="12">
    <location>
        <begin position="100"/>
        <end position="117"/>
    </location>
</feature>
<protein>
    <submittedName>
        <fullName evidence="14">Na+/H+ antiporter</fullName>
    </submittedName>
</protein>
<keyword evidence="3 12" id="KW-0812">Transmembrane</keyword>
<keyword evidence="7 12" id="KW-0472">Membrane</keyword>
<evidence type="ECO:0000256" key="3">
    <source>
        <dbReference type="ARBA" id="ARBA00022692"/>
    </source>
</evidence>
<feature type="transmembrane region" description="Helical" evidence="12">
    <location>
        <begin position="34"/>
        <end position="56"/>
    </location>
</feature>
<dbReference type="PANTHER" id="PTHR10110">
    <property type="entry name" value="SODIUM/HYDROGEN EXCHANGER"/>
    <property type="match status" value="1"/>
</dbReference>
<feature type="transmembrane region" description="Helical" evidence="12">
    <location>
        <begin position="137"/>
        <end position="157"/>
    </location>
</feature>
<evidence type="ECO:0000256" key="11">
    <source>
        <dbReference type="SAM" id="MobiDB-lite"/>
    </source>
</evidence>
<dbReference type="InterPro" id="IPR018422">
    <property type="entry name" value="Cation/H_exchanger_CPA1"/>
</dbReference>
<dbReference type="Proteomes" id="UP000054558">
    <property type="component" value="Unassembled WGS sequence"/>
</dbReference>
<feature type="transmembrane region" description="Helical" evidence="12">
    <location>
        <begin position="359"/>
        <end position="377"/>
    </location>
</feature>
<dbReference type="AlphaFoldDB" id="A0A1Y1IQX8"/>
<accession>A0A1Y1IQX8</accession>